<evidence type="ECO:0000313" key="1">
    <source>
        <dbReference type="EnsemblMetazoa" id="CJA38056.1"/>
    </source>
</evidence>
<organism evidence="1 2">
    <name type="scientific">Caenorhabditis japonica</name>
    <dbReference type="NCBI Taxonomy" id="281687"/>
    <lineage>
        <taxon>Eukaryota</taxon>
        <taxon>Metazoa</taxon>
        <taxon>Ecdysozoa</taxon>
        <taxon>Nematoda</taxon>
        <taxon>Chromadorea</taxon>
        <taxon>Rhabditida</taxon>
        <taxon>Rhabditina</taxon>
        <taxon>Rhabditomorpha</taxon>
        <taxon>Rhabditoidea</taxon>
        <taxon>Rhabditidae</taxon>
        <taxon>Peloderinae</taxon>
        <taxon>Caenorhabditis</taxon>
    </lineage>
</organism>
<proteinExistence type="predicted"/>
<keyword evidence="2" id="KW-1185">Reference proteome</keyword>
<accession>A0A8R1IR25</accession>
<dbReference type="AlphaFoldDB" id="A0A8R1IR25"/>
<dbReference type="EnsemblMetazoa" id="CJA38056.1">
    <property type="protein sequence ID" value="CJA38056.1"/>
    <property type="gene ID" value="WBGene00213903"/>
</dbReference>
<reference evidence="2" key="1">
    <citation type="submission" date="2010-08" db="EMBL/GenBank/DDBJ databases">
        <authorList>
            <consortium name="Caenorhabditis japonica Sequencing Consortium"/>
            <person name="Wilson R.K."/>
        </authorList>
    </citation>
    <scope>NUCLEOTIDE SEQUENCE [LARGE SCALE GENOMIC DNA]</scope>
    <source>
        <strain evidence="2">DF5081</strain>
    </source>
</reference>
<evidence type="ECO:0000313" key="2">
    <source>
        <dbReference type="Proteomes" id="UP000005237"/>
    </source>
</evidence>
<sequence>MTISEQETDEFANLPVSEKILISHGPVMVYSTYKGLIVPDLGKKFEGGKVKINTKSQPYVMKEDDNACLVEEMEITDLPVDSSAVANIFLADMSSFGETVEMHTNSNMTIYAERVWQVVLKTGSRLILNRG</sequence>
<protein>
    <submittedName>
        <fullName evidence="1">Uncharacterized protein</fullName>
    </submittedName>
</protein>
<dbReference type="Proteomes" id="UP000005237">
    <property type="component" value="Unassembled WGS sequence"/>
</dbReference>
<reference evidence="1" key="2">
    <citation type="submission" date="2022-06" db="UniProtKB">
        <authorList>
            <consortium name="EnsemblMetazoa"/>
        </authorList>
    </citation>
    <scope>IDENTIFICATION</scope>
    <source>
        <strain evidence="1">DF5081</strain>
    </source>
</reference>
<name>A0A8R1IR25_CAEJA</name>